<keyword evidence="3" id="KW-1185">Reference proteome</keyword>
<organism evidence="2 3">
    <name type="scientific">Candolleomyces aberdarensis</name>
    <dbReference type="NCBI Taxonomy" id="2316362"/>
    <lineage>
        <taxon>Eukaryota</taxon>
        <taxon>Fungi</taxon>
        <taxon>Dikarya</taxon>
        <taxon>Basidiomycota</taxon>
        <taxon>Agaricomycotina</taxon>
        <taxon>Agaricomycetes</taxon>
        <taxon>Agaricomycetidae</taxon>
        <taxon>Agaricales</taxon>
        <taxon>Agaricineae</taxon>
        <taxon>Psathyrellaceae</taxon>
        <taxon>Candolleomyces</taxon>
    </lineage>
</organism>
<evidence type="ECO:0000313" key="3">
    <source>
        <dbReference type="Proteomes" id="UP000290288"/>
    </source>
</evidence>
<evidence type="ECO:0000313" key="2">
    <source>
        <dbReference type="EMBL" id="RXW18088.1"/>
    </source>
</evidence>
<protein>
    <submittedName>
        <fullName evidence="2">Uncharacterized protein</fullName>
    </submittedName>
</protein>
<dbReference type="AlphaFoldDB" id="A0A4V1Q3C3"/>
<feature type="compositionally biased region" description="Basic and acidic residues" evidence="1">
    <location>
        <begin position="29"/>
        <end position="43"/>
    </location>
</feature>
<sequence>MDERRLKPLRIVTQQLEVYRRTYVQSQLEKVKEGEHQKSHKGEGGSGLGASIPSPRPPSYDSSNTLQRATGLEEEEEEEEEESGLRYLHVDTGIRRAIAQSEVVQEANARGEVKPPTSASLGLEYRGPSSVYRSTVCLAGQSTSSQHRNREREKDLHTHIPPLALLGGTSGAVVVVIRGGLAASKMTIGDADLYSSIPSHLSLLACTKLKALNLKNHRKATGTAEASSSPEPEAALAVTPTQLALSNPGDIAEEDMITYNEEYWIRCCWGGNG</sequence>
<feature type="region of interest" description="Disordered" evidence="1">
    <location>
        <begin position="106"/>
        <end position="125"/>
    </location>
</feature>
<evidence type="ECO:0000256" key="1">
    <source>
        <dbReference type="SAM" id="MobiDB-lite"/>
    </source>
</evidence>
<accession>A0A4V1Q3C3</accession>
<feature type="compositionally biased region" description="Acidic residues" evidence="1">
    <location>
        <begin position="72"/>
        <end position="82"/>
    </location>
</feature>
<comment type="caution">
    <text evidence="2">The sequence shown here is derived from an EMBL/GenBank/DDBJ whole genome shotgun (WGS) entry which is preliminary data.</text>
</comment>
<name>A0A4V1Q3C3_9AGAR</name>
<gene>
    <name evidence="2" type="ORF">EST38_g7757</name>
</gene>
<dbReference type="Proteomes" id="UP000290288">
    <property type="component" value="Unassembled WGS sequence"/>
</dbReference>
<dbReference type="EMBL" id="SDEE01000291">
    <property type="protein sequence ID" value="RXW18088.1"/>
    <property type="molecule type" value="Genomic_DNA"/>
</dbReference>
<reference evidence="2 3" key="1">
    <citation type="submission" date="2019-01" db="EMBL/GenBank/DDBJ databases">
        <title>Draft genome sequence of Psathyrella aberdarensis IHI B618.</title>
        <authorList>
            <person name="Buettner E."/>
            <person name="Kellner H."/>
        </authorList>
    </citation>
    <scope>NUCLEOTIDE SEQUENCE [LARGE SCALE GENOMIC DNA]</scope>
    <source>
        <strain evidence="2 3">IHI B618</strain>
    </source>
</reference>
<feature type="region of interest" description="Disordered" evidence="1">
    <location>
        <begin position="29"/>
        <end position="87"/>
    </location>
</feature>
<proteinExistence type="predicted"/>